<evidence type="ECO:0000313" key="1">
    <source>
        <dbReference type="EMBL" id="CAB4146987.1"/>
    </source>
</evidence>
<dbReference type="Pfam" id="PF04404">
    <property type="entry name" value="ERF"/>
    <property type="match status" value="1"/>
</dbReference>
<reference evidence="1" key="1">
    <citation type="submission" date="2020-04" db="EMBL/GenBank/DDBJ databases">
        <authorList>
            <person name="Chiriac C."/>
            <person name="Salcher M."/>
            <person name="Ghai R."/>
            <person name="Kavagutti S V."/>
        </authorList>
    </citation>
    <scope>NUCLEOTIDE SEQUENCE</scope>
</reference>
<gene>
    <name evidence="1" type="ORF">UFOVP518_6</name>
</gene>
<accession>A0A6J5MMW5</accession>
<sequence>MANEKQTTKQPETLLLIQSELKVPKGNYNQFGKFKYRSASDIVEALKPLLLKHNVILTLTDDIVMIGSKIFLKATAKLGDHVSYGFAETDAHKGMSAEQTTGTASSYARKYALNGLFLIDETESDPDAVHQQDKNKAPIDAPAQPQTPLIPAKKQLFKFTNMQTGELSKEWTNVVSALESGKADIEKVKSVYVIPVHQQSELASITVKKS</sequence>
<proteinExistence type="predicted"/>
<protein>
    <submittedName>
        <fullName evidence="1">Essential recombination function protein</fullName>
    </submittedName>
</protein>
<organism evidence="1">
    <name type="scientific">uncultured Caudovirales phage</name>
    <dbReference type="NCBI Taxonomy" id="2100421"/>
    <lineage>
        <taxon>Viruses</taxon>
        <taxon>Duplodnaviria</taxon>
        <taxon>Heunggongvirae</taxon>
        <taxon>Uroviricota</taxon>
        <taxon>Caudoviricetes</taxon>
        <taxon>Peduoviridae</taxon>
        <taxon>Maltschvirus</taxon>
        <taxon>Maltschvirus maltsch</taxon>
    </lineage>
</organism>
<dbReference type="InterPro" id="IPR007499">
    <property type="entry name" value="ERF_bacteria_virus"/>
</dbReference>
<dbReference type="EMBL" id="LR796478">
    <property type="protein sequence ID" value="CAB4146987.1"/>
    <property type="molecule type" value="Genomic_DNA"/>
</dbReference>
<name>A0A6J5MMW5_9CAUD</name>